<sequence length="173" mass="18049">MLTKLRSRGGPAILAGVVIVAMVATGAVGLFNAMFSEDTRQAPPERSQGQPPQQQDQAEAEPAPEIDALGDPPDQVSYEDVQENCESGECYRIVGLNGDGLNGEEAVETVYDHLLGQDWGQVDPSGGDPADVPASETILTDGTVMVQGNPQAHAEAPETDGFLILGHATAPGQ</sequence>
<organism evidence="3 4">
    <name type="scientific">Lipingzhangella halophila</name>
    <dbReference type="NCBI Taxonomy" id="1783352"/>
    <lineage>
        <taxon>Bacteria</taxon>
        <taxon>Bacillati</taxon>
        <taxon>Actinomycetota</taxon>
        <taxon>Actinomycetes</taxon>
        <taxon>Streptosporangiales</taxon>
        <taxon>Nocardiopsidaceae</taxon>
        <taxon>Lipingzhangella</taxon>
    </lineage>
</organism>
<protein>
    <submittedName>
        <fullName evidence="3">Uncharacterized protein</fullName>
    </submittedName>
</protein>
<feature type="compositionally biased region" description="Low complexity" evidence="1">
    <location>
        <begin position="44"/>
        <end position="57"/>
    </location>
</feature>
<feature type="region of interest" description="Disordered" evidence="1">
    <location>
        <begin position="38"/>
        <end position="82"/>
    </location>
</feature>
<evidence type="ECO:0000313" key="4">
    <source>
        <dbReference type="Proteomes" id="UP000523007"/>
    </source>
</evidence>
<keyword evidence="4" id="KW-1185">Reference proteome</keyword>
<comment type="caution">
    <text evidence="3">The sequence shown here is derived from an EMBL/GenBank/DDBJ whole genome shotgun (WGS) entry which is preliminary data.</text>
</comment>
<proteinExistence type="predicted"/>
<dbReference type="RefSeq" id="WP_184582228.1">
    <property type="nucleotide sequence ID" value="NZ_JACHJT010000001.1"/>
</dbReference>
<reference evidence="3 4" key="1">
    <citation type="submission" date="2020-08" db="EMBL/GenBank/DDBJ databases">
        <title>Sequencing the genomes of 1000 actinobacteria strains.</title>
        <authorList>
            <person name="Klenk H.-P."/>
        </authorList>
    </citation>
    <scope>NUCLEOTIDE SEQUENCE [LARGE SCALE GENOMIC DNA]</scope>
    <source>
        <strain evidence="3 4">DSM 102030</strain>
    </source>
</reference>
<dbReference type="Proteomes" id="UP000523007">
    <property type="component" value="Unassembled WGS sequence"/>
</dbReference>
<accession>A0A7W7RLP4</accession>
<evidence type="ECO:0000256" key="2">
    <source>
        <dbReference type="SAM" id="Phobius"/>
    </source>
</evidence>
<dbReference type="EMBL" id="JACHJT010000001">
    <property type="protein sequence ID" value="MBB4934279.1"/>
    <property type="molecule type" value="Genomic_DNA"/>
</dbReference>
<name>A0A7W7RLP4_9ACTN</name>
<evidence type="ECO:0000256" key="1">
    <source>
        <dbReference type="SAM" id="MobiDB-lite"/>
    </source>
</evidence>
<feature type="transmembrane region" description="Helical" evidence="2">
    <location>
        <begin position="12"/>
        <end position="35"/>
    </location>
</feature>
<keyword evidence="2" id="KW-0812">Transmembrane</keyword>
<keyword evidence="2" id="KW-0472">Membrane</keyword>
<dbReference type="AlphaFoldDB" id="A0A7W7RLP4"/>
<evidence type="ECO:0000313" key="3">
    <source>
        <dbReference type="EMBL" id="MBB4934279.1"/>
    </source>
</evidence>
<gene>
    <name evidence="3" type="ORF">F4561_005099</name>
</gene>
<keyword evidence="2" id="KW-1133">Transmembrane helix</keyword>